<dbReference type="Pfam" id="PF13374">
    <property type="entry name" value="TPR_10"/>
    <property type="match status" value="2"/>
</dbReference>
<dbReference type="InterPro" id="IPR011990">
    <property type="entry name" value="TPR-like_helical_dom_sf"/>
</dbReference>
<accession>A0A1Y4SY58</accession>
<comment type="caution">
    <text evidence="6">The sequence shown here is derived from an EMBL/GenBank/DDBJ whole genome shotgun (WGS) entry which is preliminary data.</text>
</comment>
<dbReference type="RefSeq" id="WP_087358436.1">
    <property type="nucleotide sequence ID" value="NZ_NFLJ01000023.1"/>
</dbReference>
<reference evidence="6 7" key="1">
    <citation type="journal article" date="2018" name="BMC Genomics">
        <title>Whole genome sequencing and function prediction of 133 gut anaerobes isolated from chicken caecum in pure cultures.</title>
        <authorList>
            <person name="Medvecky M."/>
            <person name="Cejkova D."/>
            <person name="Polansky O."/>
            <person name="Karasova D."/>
            <person name="Kubasova T."/>
            <person name="Cizek A."/>
            <person name="Rychlik I."/>
        </authorList>
    </citation>
    <scope>NUCLEOTIDE SEQUENCE [LARGE SCALE GENOMIC DNA]</scope>
    <source>
        <strain evidence="6 7">An13</strain>
    </source>
</reference>
<evidence type="ECO:0000259" key="5">
    <source>
        <dbReference type="Pfam" id="PF12770"/>
    </source>
</evidence>
<keyword evidence="4" id="KW-0175">Coiled coil</keyword>
<dbReference type="PROSITE" id="PS50005">
    <property type="entry name" value="TPR"/>
    <property type="match status" value="4"/>
</dbReference>
<dbReference type="PANTHER" id="PTHR45641">
    <property type="entry name" value="TETRATRICOPEPTIDE REPEAT PROTEIN (AFU_ORTHOLOGUE AFUA_6G03870)"/>
    <property type="match status" value="1"/>
</dbReference>
<evidence type="ECO:0000256" key="1">
    <source>
        <dbReference type="ARBA" id="ARBA00022737"/>
    </source>
</evidence>
<sequence length="1134" mass="133847">MNFLKKSQMKLRKQFYEDQIVDYDRQANLYKQEMKYFEALKLHKKCYEMACDLYGRYAIETLICLNNLGRTYADTGDYFHALDAALEVYHHIQDILSHRSQEFIVICYNLALSYHDVSDYQKALEMYKQCYDLSQTYYGLKNRDTLLYLYSLGMAYNDVGDYQKAYDMIHEAYHMQKSILGETDIDTLKSMKELGVIVNQLGYHQEAVKILENCYDMFKKYYGKDHNETISVYSCLGKLYLNLKEYAKAQEVLSNVYQIRKERLGQTHVYTLITLSDLSTVYYQIGEYQKSLELAQKAYITMKETYGEKYNHCLDMLQNYIRCLQKNNDIEKAIEFQDKLYLLKKEKYGYNDPKTLQSLHDLSYLYYAMGKNLKAIELEEKCYALQKEVLGETHRDTLNSLNQLIDIYVDLDQYEQALSYCLKVYEIEEKLFGEKDKTFINTLSQLALIYFRLANYKEAFKKYERCYNLQKEVFGENSIEVLESLINMYVVDSLIDHLITTQENNHQSSILYAKIEEHLKNMNTSQFTQVSQMILPIISSILQNHKQLPQIIGLLEQYYQQLKQIKGSSHPETITVLHIIAQAYNSLDLIKANQLYRDAYELYHKVLGPKHMNTLLCLGELVLSYHKLHIDNLFEMYAKRFLEDMKQQIYQYYLLSEASHKNFLLCLIGVIQIYQSYYFHHYRHLTDYQYLVSYKNIIQDIEILRSRLKQNPQYAQKINHMNHIEKQIHQTEDTHTILQLQQQKEKIHEELKQMMKQYQDQLMLNMNDSMIVSHLQDNDLLLDYYQLNQHQYGLVVIGKDLFESYIVDDYGIDKIQKHLSHIQHIYICPDGDLYHVSFERFIDKDISYLSLPKGLFYEGNIHNHDDIVSFVSPDFDDTLADDDFDETRGAGKKSSLPGSLVEGHYIQSVFPEAKIYSGKKANVTEFLAVHSPSILHVSTHGEYLQDEQNIMERGRLCLAGYNQTNHKEEYQKGYVSANDIQKEMDLKNTNLLVLSACLTAKGDVLPGEGIYGLRRAFELAGVKTMILTVEAIQDHNAAIFMKTFYRKYCENKNVYQSFLETKKYLRDDRQALKELQIYANEFPEYVSKVYPKSYRFIKRHLENYLHLCQSQGYLLRNENDKEDWNGFIIQGKIR</sequence>
<keyword evidence="2 3" id="KW-0802">TPR repeat</keyword>
<name>A0A1Y4SY58_9FIRM</name>
<evidence type="ECO:0000256" key="2">
    <source>
        <dbReference type="ARBA" id="ARBA00022803"/>
    </source>
</evidence>
<dbReference type="Pfam" id="PF12770">
    <property type="entry name" value="CHAT"/>
    <property type="match status" value="1"/>
</dbReference>
<proteinExistence type="predicted"/>
<feature type="repeat" description="TPR" evidence="3">
    <location>
        <begin position="440"/>
        <end position="473"/>
    </location>
</feature>
<keyword evidence="1" id="KW-0677">Repeat</keyword>
<feature type="repeat" description="TPR" evidence="3">
    <location>
        <begin position="146"/>
        <end position="179"/>
    </location>
</feature>
<dbReference type="SUPFAM" id="SSF48452">
    <property type="entry name" value="TPR-like"/>
    <property type="match status" value="4"/>
</dbReference>
<protein>
    <recommendedName>
        <fullName evidence="5">CHAT domain-containing protein</fullName>
    </recommendedName>
</protein>
<dbReference type="InterPro" id="IPR019734">
    <property type="entry name" value="TPR_rpt"/>
</dbReference>
<evidence type="ECO:0000313" key="7">
    <source>
        <dbReference type="Proteomes" id="UP000195305"/>
    </source>
</evidence>
<keyword evidence="7" id="KW-1185">Reference proteome</keyword>
<dbReference type="EMBL" id="NFLJ01000023">
    <property type="protein sequence ID" value="OUQ33891.1"/>
    <property type="molecule type" value="Genomic_DNA"/>
</dbReference>
<feature type="coiled-coil region" evidence="4">
    <location>
        <begin position="737"/>
        <end position="768"/>
    </location>
</feature>
<dbReference type="Pfam" id="PF13424">
    <property type="entry name" value="TPR_12"/>
    <property type="match status" value="4"/>
</dbReference>
<feature type="domain" description="CHAT" evidence="5">
    <location>
        <begin position="813"/>
        <end position="1131"/>
    </location>
</feature>
<dbReference type="OrthoDB" id="2008384at2"/>
<dbReference type="Gene3D" id="1.25.40.10">
    <property type="entry name" value="Tetratricopeptide repeat domain"/>
    <property type="match status" value="4"/>
</dbReference>
<feature type="repeat" description="TPR" evidence="3">
    <location>
        <begin position="104"/>
        <end position="137"/>
    </location>
</feature>
<gene>
    <name evidence="6" type="ORF">B5E75_08715</name>
</gene>
<evidence type="ECO:0000256" key="4">
    <source>
        <dbReference type="SAM" id="Coils"/>
    </source>
</evidence>
<evidence type="ECO:0000256" key="3">
    <source>
        <dbReference type="PROSITE-ProRule" id="PRU00339"/>
    </source>
</evidence>
<feature type="repeat" description="TPR" evidence="3">
    <location>
        <begin position="230"/>
        <end position="263"/>
    </location>
</feature>
<organism evidence="6 7">
    <name type="scientific">Massilimicrobiota timonensis</name>
    <dbReference type="NCBI Taxonomy" id="1776392"/>
    <lineage>
        <taxon>Bacteria</taxon>
        <taxon>Bacillati</taxon>
        <taxon>Bacillota</taxon>
        <taxon>Erysipelotrichia</taxon>
        <taxon>Erysipelotrichales</taxon>
        <taxon>Erysipelotrichaceae</taxon>
        <taxon>Massilimicrobiota</taxon>
    </lineage>
</organism>
<dbReference type="Proteomes" id="UP000195305">
    <property type="component" value="Unassembled WGS sequence"/>
</dbReference>
<evidence type="ECO:0000313" key="6">
    <source>
        <dbReference type="EMBL" id="OUQ33891.1"/>
    </source>
</evidence>
<dbReference type="InterPro" id="IPR024983">
    <property type="entry name" value="CHAT_dom"/>
</dbReference>
<dbReference type="AlphaFoldDB" id="A0A1Y4SY58"/>
<dbReference type="SMART" id="SM00028">
    <property type="entry name" value="TPR"/>
    <property type="match status" value="9"/>
</dbReference>